<geneLocation type="plasmid" evidence="1 2">
    <name>pRAHAQ01</name>
</geneLocation>
<dbReference type="RefSeq" id="WP_013577808.1">
    <property type="nucleotide sequence ID" value="NC_015062.1"/>
</dbReference>
<evidence type="ECO:0000313" key="2">
    <source>
        <dbReference type="Proteomes" id="UP000007257"/>
    </source>
</evidence>
<name>A0A0H3FFM4_RAHSY</name>
<gene>
    <name evidence="1" type="ordered locus">Rahaq_4545</name>
</gene>
<dbReference type="EMBL" id="CP002506">
    <property type="protein sequence ID" value="ADW76127.1"/>
    <property type="molecule type" value="Genomic_DNA"/>
</dbReference>
<reference evidence="1 2" key="2">
    <citation type="journal article" date="2012" name="J. Bacteriol.">
        <title>Complete Genome Sequence of Rahnella sp. Strain Y9602, a Gammaproteobacterium Isolate from Metal- and Radionuclide-Contaminated Soil.</title>
        <authorList>
            <person name="Martinez R.J."/>
            <person name="Bruce D."/>
            <person name="Detter C."/>
            <person name="Goodwin L.A."/>
            <person name="Han J."/>
            <person name="Han C.S."/>
            <person name="Held B."/>
            <person name="Land M.L."/>
            <person name="Mikhailova N."/>
            <person name="Nolan M."/>
            <person name="Pennacchio L."/>
            <person name="Pitluck S."/>
            <person name="Tapia R."/>
            <person name="Woyke T."/>
            <person name="Sobecky P.A."/>
        </authorList>
    </citation>
    <scope>NUCLEOTIDE SEQUENCE [LARGE SCALE GENOMIC DNA]</scope>
    <source>
        <strain evidence="1 2">Y9602</strain>
        <plasmid evidence="1 2">pRAHAQ01</plasmid>
    </source>
</reference>
<reference evidence="2" key="1">
    <citation type="submission" date="2011-01" db="EMBL/GenBank/DDBJ databases">
        <title>Complete sequence of plasmid1 of Rahnella sp. Y9602.</title>
        <authorList>
            <consortium name="US DOE Joint Genome Institute"/>
            <person name="Lucas S."/>
            <person name="Copeland A."/>
            <person name="Lapidus A."/>
            <person name="Cheng J.-F."/>
            <person name="Goodwin L."/>
            <person name="Pitluck S."/>
            <person name="Lu M."/>
            <person name="Detter J.C."/>
            <person name="Han C."/>
            <person name="Tapia R."/>
            <person name="Land M."/>
            <person name="Hauser L."/>
            <person name="Kyrpides N."/>
            <person name="Ivanova N."/>
            <person name="Ovchinnikova G."/>
            <person name="Pagani I."/>
            <person name="Sobecky P.A."/>
            <person name="Martinez R.J."/>
            <person name="Woyke T."/>
        </authorList>
    </citation>
    <scope>NUCLEOTIDE SEQUENCE [LARGE SCALE GENOMIC DNA]</scope>
    <source>
        <strain evidence="2">Y9602</strain>
        <plasmid evidence="2">pRAHAQ01</plasmid>
    </source>
</reference>
<dbReference type="AlphaFoldDB" id="A0A0H3FFM4"/>
<dbReference type="KEGG" id="rah:Rahaq_4545"/>
<proteinExistence type="predicted"/>
<dbReference type="OrthoDB" id="6630417at2"/>
<sequence>MLDKIRFRGFDIKSSSFEIQDQESEGGKFNVRFNEHKVTPQKDEDGYWLFLDVNPVITGLSNVGDEVLFEATVALTLSFECDLKDEIDEKFYDENSWFFENFVYIVTKIAFENLLKGSIIETIVLPWSPKF</sequence>
<organism evidence="1 2">
    <name type="scientific">Rahnella sp. (strain Y9602)</name>
    <dbReference type="NCBI Taxonomy" id="2703885"/>
    <lineage>
        <taxon>Bacteria</taxon>
        <taxon>Pseudomonadati</taxon>
        <taxon>Pseudomonadota</taxon>
        <taxon>Gammaproteobacteria</taxon>
        <taxon>Enterobacterales</taxon>
        <taxon>Yersiniaceae</taxon>
        <taxon>Rahnella</taxon>
    </lineage>
</organism>
<dbReference type="Proteomes" id="UP000007257">
    <property type="component" value="Plasmid pRAHAQ01"/>
</dbReference>
<protein>
    <submittedName>
        <fullName evidence="1">Uncharacterized protein</fullName>
    </submittedName>
</protein>
<dbReference type="HOGENOM" id="CLU_148527_0_0_6"/>
<evidence type="ECO:0000313" key="1">
    <source>
        <dbReference type="EMBL" id="ADW76127.1"/>
    </source>
</evidence>
<accession>A0A0H3FFM4</accession>
<keyword evidence="1" id="KW-0614">Plasmid</keyword>